<name>A0A397CH44_APHAT</name>
<comment type="caution">
    <text evidence="3">The sequence shown here is derived from an EMBL/GenBank/DDBJ whole genome shotgun (WGS) entry which is preliminary data.</text>
</comment>
<dbReference type="PROSITE" id="PS51253">
    <property type="entry name" value="HTH_CENPB"/>
    <property type="match status" value="1"/>
</dbReference>
<evidence type="ECO:0000313" key="3">
    <source>
        <dbReference type="EMBL" id="RHY45220.1"/>
    </source>
</evidence>
<dbReference type="Pfam" id="PF03184">
    <property type="entry name" value="DDE_1"/>
    <property type="match status" value="1"/>
</dbReference>
<dbReference type="Gene3D" id="1.10.10.60">
    <property type="entry name" value="Homeodomain-like"/>
    <property type="match status" value="1"/>
</dbReference>
<dbReference type="Proteomes" id="UP000265716">
    <property type="component" value="Unassembled WGS sequence"/>
</dbReference>
<accession>A0A397CH44</accession>
<dbReference type="PANTHER" id="PTHR19303:SF73">
    <property type="entry name" value="PROTEIN PDC2"/>
    <property type="match status" value="1"/>
</dbReference>
<dbReference type="AlphaFoldDB" id="A0A397CH44"/>
<dbReference type="GO" id="GO:0005634">
    <property type="term" value="C:nucleus"/>
    <property type="evidence" value="ECO:0007669"/>
    <property type="project" value="TreeGrafter"/>
</dbReference>
<dbReference type="SUPFAM" id="SSF46689">
    <property type="entry name" value="Homeodomain-like"/>
    <property type="match status" value="1"/>
</dbReference>
<dbReference type="GO" id="GO:0003677">
    <property type="term" value="F:DNA binding"/>
    <property type="evidence" value="ECO:0007669"/>
    <property type="project" value="UniProtKB-KW"/>
</dbReference>
<evidence type="ECO:0000313" key="4">
    <source>
        <dbReference type="Proteomes" id="UP000265716"/>
    </source>
</evidence>
<dbReference type="InterPro" id="IPR006600">
    <property type="entry name" value="HTH_CenpB_DNA-bd_dom"/>
</dbReference>
<gene>
    <name evidence="3" type="ORF">DYB38_004922</name>
</gene>
<dbReference type="InterPro" id="IPR004875">
    <property type="entry name" value="DDE_SF_endonuclease_dom"/>
</dbReference>
<evidence type="ECO:0000256" key="1">
    <source>
        <dbReference type="ARBA" id="ARBA00023125"/>
    </source>
</evidence>
<proteinExistence type="predicted"/>
<dbReference type="InterPro" id="IPR009057">
    <property type="entry name" value="Homeodomain-like_sf"/>
</dbReference>
<dbReference type="Pfam" id="PF03221">
    <property type="entry name" value="HTH_Tnp_Tc5"/>
    <property type="match status" value="1"/>
</dbReference>
<protein>
    <recommendedName>
        <fullName evidence="2">HTH CENPB-type domain-containing protein</fullName>
    </recommendedName>
</protein>
<reference evidence="3 4" key="1">
    <citation type="submission" date="2018-08" db="EMBL/GenBank/DDBJ databases">
        <title>Aphanomyces genome sequencing and annotation.</title>
        <authorList>
            <person name="Minardi D."/>
            <person name="Oidtmann B."/>
            <person name="Van Der Giezen M."/>
            <person name="Studholme D.J."/>
        </authorList>
    </citation>
    <scope>NUCLEOTIDE SEQUENCE [LARGE SCALE GENOMIC DNA]</scope>
    <source>
        <strain evidence="3 4">SA</strain>
    </source>
</reference>
<keyword evidence="1" id="KW-0238">DNA-binding</keyword>
<dbReference type="EMBL" id="QUTC01008064">
    <property type="protein sequence ID" value="RHY45220.1"/>
    <property type="molecule type" value="Genomic_DNA"/>
</dbReference>
<evidence type="ECO:0000259" key="2">
    <source>
        <dbReference type="PROSITE" id="PS51253"/>
    </source>
</evidence>
<sequence>MVLNINSMLERLHVQSVSDQLYLEESNDVYGDVVAEENDATTYNNPVIDRVIEDSGVDGFRTLTNFTPDEFDTIWSVVEMALQARWHDGRGRRPLSTPKDALFMTLVILKYYQTWQKHALDFDINAPTLEKMIVHVEQKVVAWVLRCEELGVCITGELIRKQAMAFSSESGVSTNLKFSKGWLHKLQRKHGFTSKVQHGEAGSTPQALVDTGRAQMLDITAGYSPVNGFNMDETSFFYCLSPHRSITRNRVPGTKKSKKRITLALTTNATGTDMIDPLFIGTAAKPRCFRGATGADLGFDYQSSKKAWMNRVIFNKYLTALDEKMVEQDRKVLLLVDNAPPHQLLDGTSLANINLHMLPPNTTAYLQPQDAGIIASFKAKVKQRQLQNALEQINSVMNGRQDRLYE</sequence>
<organism evidence="3 4">
    <name type="scientific">Aphanomyces astaci</name>
    <name type="common">Crayfish plague agent</name>
    <dbReference type="NCBI Taxonomy" id="112090"/>
    <lineage>
        <taxon>Eukaryota</taxon>
        <taxon>Sar</taxon>
        <taxon>Stramenopiles</taxon>
        <taxon>Oomycota</taxon>
        <taxon>Saprolegniomycetes</taxon>
        <taxon>Saprolegniales</taxon>
        <taxon>Verrucalvaceae</taxon>
        <taxon>Aphanomyces</taxon>
    </lineage>
</organism>
<dbReference type="PANTHER" id="PTHR19303">
    <property type="entry name" value="TRANSPOSON"/>
    <property type="match status" value="1"/>
</dbReference>
<dbReference type="InterPro" id="IPR050863">
    <property type="entry name" value="CenT-Element_Derived"/>
</dbReference>
<dbReference type="SMART" id="SM00674">
    <property type="entry name" value="CENPB"/>
    <property type="match status" value="1"/>
</dbReference>
<feature type="domain" description="HTH CENPB-type" evidence="2">
    <location>
        <begin position="124"/>
        <end position="196"/>
    </location>
</feature>
<dbReference type="VEuPathDB" id="FungiDB:H257_18462"/>
<feature type="non-terminal residue" evidence="3">
    <location>
        <position position="406"/>
    </location>
</feature>